<keyword evidence="1" id="KW-0677">Repeat</keyword>
<dbReference type="PANTHER" id="PTHR47926:SF510">
    <property type="entry name" value="PENTATRICOPEPTIDE REPEAT-CONTAINING PROTEIN"/>
    <property type="match status" value="1"/>
</dbReference>
<feature type="compositionally biased region" description="Pro residues" evidence="3">
    <location>
        <begin position="8"/>
        <end position="29"/>
    </location>
</feature>
<name>A0AAV9FKG9_ACOCL</name>
<dbReference type="NCBIfam" id="TIGR00756">
    <property type="entry name" value="PPR"/>
    <property type="match status" value="4"/>
</dbReference>
<dbReference type="SUPFAM" id="SSF48452">
    <property type="entry name" value="TPR-like"/>
    <property type="match status" value="1"/>
</dbReference>
<dbReference type="Pfam" id="PF01535">
    <property type="entry name" value="PPR"/>
    <property type="match status" value="5"/>
</dbReference>
<dbReference type="Pfam" id="PF13041">
    <property type="entry name" value="PPR_2"/>
    <property type="match status" value="1"/>
</dbReference>
<sequence>MASFTALSPPPPPKPYPPPKNPNNFPSPPFIKTTNPNPTPTFTHADVVRWTSSITRKCRSGLLSQATSDYSLMLSAGVPPSHVTLVVLLSACADSPRSATLLRLGSSLHAHSFKFGLSSPPGVVVGTSLVDMYAKSGRADLARKTFDTMPGRNARSWNAMIDGYMRSGDAESAIEVFDRAPMRDKVSWTALIDGFARNGRFEEALQCFHEMQLEPDVETDYVTVIAAVTACAGVGALTQGLWLHRYSLGSLSCQNADTRVGNSLIDMYARCGRVDLAVQVFDGMCRRSRVSWNSLIVGFAMNGCAEEALQRFDLMREEGFEPDCISFTGALTACAHAGLVDEGLRYYECMKCIYGISPRVEHYGCIVDLLARAGRLEDALGVVESMPMEPNEVVIGSLLSACRVHGYVGLAERSMGQLAELEPGCDANYVLLSNAYAAVGRWDSVGKVRNEMKSLGIRKRPGCSSVEIDCKVHEFVSGDRSHVCSEGIYAMLDLLHLEMELYEFETAI</sequence>
<feature type="repeat" description="PPR" evidence="2">
    <location>
        <begin position="257"/>
        <end position="287"/>
    </location>
</feature>
<dbReference type="InterPro" id="IPR046848">
    <property type="entry name" value="E_motif"/>
</dbReference>
<dbReference type="Proteomes" id="UP001180020">
    <property type="component" value="Unassembled WGS sequence"/>
</dbReference>
<evidence type="ECO:0000256" key="3">
    <source>
        <dbReference type="SAM" id="MobiDB-lite"/>
    </source>
</evidence>
<protein>
    <submittedName>
        <fullName evidence="4">Pentatricopeptide repeat-containing protein</fullName>
    </submittedName>
</protein>
<accession>A0AAV9FKG9</accession>
<dbReference type="FunFam" id="1.25.40.10:FF:000348">
    <property type="entry name" value="Pentatricopeptide repeat-containing protein chloroplastic"/>
    <property type="match status" value="1"/>
</dbReference>
<dbReference type="EMBL" id="JAUJYO010000001">
    <property type="protein sequence ID" value="KAK1326485.1"/>
    <property type="molecule type" value="Genomic_DNA"/>
</dbReference>
<dbReference type="Gene3D" id="1.25.40.10">
    <property type="entry name" value="Tetratricopeptide repeat domain"/>
    <property type="match status" value="2"/>
</dbReference>
<evidence type="ECO:0000313" key="5">
    <source>
        <dbReference type="Proteomes" id="UP001180020"/>
    </source>
</evidence>
<dbReference type="PANTHER" id="PTHR47926">
    <property type="entry name" value="PENTATRICOPEPTIDE REPEAT-CONTAINING PROTEIN"/>
    <property type="match status" value="1"/>
</dbReference>
<feature type="repeat" description="PPR" evidence="2">
    <location>
        <begin position="288"/>
        <end position="322"/>
    </location>
</feature>
<dbReference type="GO" id="GO:0003723">
    <property type="term" value="F:RNA binding"/>
    <property type="evidence" value="ECO:0007669"/>
    <property type="project" value="InterPro"/>
</dbReference>
<dbReference type="PROSITE" id="PS51375">
    <property type="entry name" value="PPR"/>
    <property type="match status" value="4"/>
</dbReference>
<gene>
    <name evidence="4" type="primary">PDE247</name>
    <name evidence="4" type="ORF">QJS10_CPA01g02892</name>
</gene>
<dbReference type="GO" id="GO:0009451">
    <property type="term" value="P:RNA modification"/>
    <property type="evidence" value="ECO:0007669"/>
    <property type="project" value="InterPro"/>
</dbReference>
<reference evidence="4" key="2">
    <citation type="submission" date="2023-06" db="EMBL/GenBank/DDBJ databases">
        <authorList>
            <person name="Ma L."/>
            <person name="Liu K.-W."/>
            <person name="Li Z."/>
            <person name="Hsiao Y.-Y."/>
            <person name="Qi Y."/>
            <person name="Fu T."/>
            <person name="Tang G."/>
            <person name="Zhang D."/>
            <person name="Sun W.-H."/>
            <person name="Liu D.-K."/>
            <person name="Li Y."/>
            <person name="Chen G.-Z."/>
            <person name="Liu X.-D."/>
            <person name="Liao X.-Y."/>
            <person name="Jiang Y.-T."/>
            <person name="Yu X."/>
            <person name="Hao Y."/>
            <person name="Huang J."/>
            <person name="Zhao X.-W."/>
            <person name="Ke S."/>
            <person name="Chen Y.-Y."/>
            <person name="Wu W.-L."/>
            <person name="Hsu J.-L."/>
            <person name="Lin Y.-F."/>
            <person name="Huang M.-D."/>
            <person name="Li C.-Y."/>
            <person name="Huang L."/>
            <person name="Wang Z.-W."/>
            <person name="Zhao X."/>
            <person name="Zhong W.-Y."/>
            <person name="Peng D.-H."/>
            <person name="Ahmad S."/>
            <person name="Lan S."/>
            <person name="Zhang J.-S."/>
            <person name="Tsai W.-C."/>
            <person name="Van De Peer Y."/>
            <person name="Liu Z.-J."/>
        </authorList>
    </citation>
    <scope>NUCLEOTIDE SEQUENCE</scope>
    <source>
        <strain evidence="4">CP</strain>
        <tissue evidence="4">Leaves</tissue>
    </source>
</reference>
<dbReference type="FunFam" id="1.25.40.10:FF:000184">
    <property type="entry name" value="Pentatricopeptide repeat-containing protein, chloroplastic"/>
    <property type="match status" value="1"/>
</dbReference>
<proteinExistence type="predicted"/>
<feature type="repeat" description="PPR" evidence="2">
    <location>
        <begin position="184"/>
        <end position="214"/>
    </location>
</feature>
<dbReference type="InterPro" id="IPR002885">
    <property type="entry name" value="PPR_rpt"/>
</dbReference>
<feature type="region of interest" description="Disordered" evidence="3">
    <location>
        <begin position="1"/>
        <end position="38"/>
    </location>
</feature>
<dbReference type="AlphaFoldDB" id="A0AAV9FKG9"/>
<evidence type="ECO:0000313" key="4">
    <source>
        <dbReference type="EMBL" id="KAK1326485.1"/>
    </source>
</evidence>
<keyword evidence="5" id="KW-1185">Reference proteome</keyword>
<evidence type="ECO:0000256" key="1">
    <source>
        <dbReference type="ARBA" id="ARBA00022737"/>
    </source>
</evidence>
<organism evidence="4 5">
    <name type="scientific">Acorus calamus</name>
    <name type="common">Sweet flag</name>
    <dbReference type="NCBI Taxonomy" id="4465"/>
    <lineage>
        <taxon>Eukaryota</taxon>
        <taxon>Viridiplantae</taxon>
        <taxon>Streptophyta</taxon>
        <taxon>Embryophyta</taxon>
        <taxon>Tracheophyta</taxon>
        <taxon>Spermatophyta</taxon>
        <taxon>Magnoliopsida</taxon>
        <taxon>Liliopsida</taxon>
        <taxon>Acoraceae</taxon>
        <taxon>Acorus</taxon>
    </lineage>
</organism>
<dbReference type="Pfam" id="PF20431">
    <property type="entry name" value="E_motif"/>
    <property type="match status" value="1"/>
</dbReference>
<evidence type="ECO:0000256" key="2">
    <source>
        <dbReference type="PROSITE-ProRule" id="PRU00708"/>
    </source>
</evidence>
<dbReference type="InterPro" id="IPR011990">
    <property type="entry name" value="TPR-like_helical_dom_sf"/>
</dbReference>
<dbReference type="InterPro" id="IPR046960">
    <property type="entry name" value="PPR_At4g14850-like_plant"/>
</dbReference>
<reference evidence="4" key="1">
    <citation type="journal article" date="2023" name="Nat. Commun.">
        <title>Diploid and tetraploid genomes of Acorus and the evolution of monocots.</title>
        <authorList>
            <person name="Ma L."/>
            <person name="Liu K.W."/>
            <person name="Li Z."/>
            <person name="Hsiao Y.Y."/>
            <person name="Qi Y."/>
            <person name="Fu T."/>
            <person name="Tang G.D."/>
            <person name="Zhang D."/>
            <person name="Sun W.H."/>
            <person name="Liu D.K."/>
            <person name="Li Y."/>
            <person name="Chen G.Z."/>
            <person name="Liu X.D."/>
            <person name="Liao X.Y."/>
            <person name="Jiang Y.T."/>
            <person name="Yu X."/>
            <person name="Hao Y."/>
            <person name="Huang J."/>
            <person name="Zhao X.W."/>
            <person name="Ke S."/>
            <person name="Chen Y.Y."/>
            <person name="Wu W.L."/>
            <person name="Hsu J.L."/>
            <person name="Lin Y.F."/>
            <person name="Huang M.D."/>
            <person name="Li C.Y."/>
            <person name="Huang L."/>
            <person name="Wang Z.W."/>
            <person name="Zhao X."/>
            <person name="Zhong W.Y."/>
            <person name="Peng D.H."/>
            <person name="Ahmad S."/>
            <person name="Lan S."/>
            <person name="Zhang J.S."/>
            <person name="Tsai W.C."/>
            <person name="Van de Peer Y."/>
            <person name="Liu Z.J."/>
        </authorList>
    </citation>
    <scope>NUCLEOTIDE SEQUENCE</scope>
    <source>
        <strain evidence="4">CP</strain>
    </source>
</reference>
<feature type="repeat" description="PPR" evidence="2">
    <location>
        <begin position="153"/>
        <end position="183"/>
    </location>
</feature>
<comment type="caution">
    <text evidence="4">The sequence shown here is derived from an EMBL/GenBank/DDBJ whole genome shotgun (WGS) entry which is preliminary data.</text>
</comment>